<dbReference type="AlphaFoldDB" id="A3XQM2"/>
<evidence type="ECO:0000313" key="1">
    <source>
        <dbReference type="EMBL" id="EAQ48153.1"/>
    </source>
</evidence>
<name>A3XQM2_LEEBM</name>
<accession>A3XQM2</accession>
<evidence type="ECO:0000313" key="2">
    <source>
        <dbReference type="Proteomes" id="UP000001601"/>
    </source>
</evidence>
<comment type="caution">
    <text evidence="1">The sequence shown here is derived from an EMBL/GenBank/DDBJ whole genome shotgun (WGS) entry which is preliminary data.</text>
</comment>
<dbReference type="HOGENOM" id="CLU_137756_0_0_10"/>
<dbReference type="OrthoDB" id="676614at2"/>
<keyword evidence="2" id="KW-1185">Reference proteome</keyword>
<dbReference type="Proteomes" id="UP000001601">
    <property type="component" value="Unassembled WGS sequence"/>
</dbReference>
<sequence length="162" mass="18900">MAALKLVLDDAFDYDFSLIALHCSLESYRLAFMINKYAHLRLKRAKDIDFYNDQHKFSFASYKFEDQKKYQTYTLLSNKYKMRYKQVQLGSDLFAEADSEHFKTLNLVPEVKNADFLLKIESDNGISPKLALLPHLNLIPQIITAYEVDVSTIKSKQNLIFE</sequence>
<dbReference type="EMBL" id="AANC01000009">
    <property type="protein sequence ID" value="EAQ48153.1"/>
    <property type="molecule type" value="Genomic_DNA"/>
</dbReference>
<dbReference type="eggNOG" id="ENOG5032ZD8">
    <property type="taxonomic scope" value="Bacteria"/>
</dbReference>
<organism evidence="1 2">
    <name type="scientific">Leeuwenhoekiella blandensis (strain CECT 7118 / CCUG 51940 / KCTC 22103 / MED217)</name>
    <name type="common">Flavobacterium sp. (strain MED217)</name>
    <dbReference type="NCBI Taxonomy" id="398720"/>
    <lineage>
        <taxon>Bacteria</taxon>
        <taxon>Pseudomonadati</taxon>
        <taxon>Bacteroidota</taxon>
        <taxon>Flavobacteriia</taxon>
        <taxon>Flavobacteriales</taxon>
        <taxon>Flavobacteriaceae</taxon>
        <taxon>Leeuwenhoekiella</taxon>
    </lineage>
</organism>
<protein>
    <recommendedName>
        <fullName evidence="3">IPExxxVDY family protein</fullName>
    </recommendedName>
</protein>
<proteinExistence type="predicted"/>
<reference evidence="1 2" key="1">
    <citation type="journal article" date="2007" name="Nature">
        <title>Light stimulates growth of proteorhodopsin-containing marine Flavobacteria.</title>
        <authorList>
            <person name="Gomez-Consarnau L."/>
            <person name="Gonzalez J.M."/>
            <person name="Coll-Llado M."/>
            <person name="Gourdon P."/>
            <person name="Pascher T."/>
            <person name="Neutze R."/>
            <person name="Pedros-Alio C."/>
            <person name="Pinhassi J."/>
        </authorList>
    </citation>
    <scope>NUCLEOTIDE SEQUENCE [LARGE SCALE GENOMIC DNA]</scope>
    <source>
        <strain evidence="1 2">MED217</strain>
    </source>
</reference>
<evidence type="ECO:0008006" key="3">
    <source>
        <dbReference type="Google" id="ProtNLM"/>
    </source>
</evidence>
<dbReference type="InterPro" id="IPR047690">
    <property type="entry name" value="IPExxxVDY_fam"/>
</dbReference>
<dbReference type="NCBIfam" id="NF033205">
    <property type="entry name" value="IPExxxVDY"/>
    <property type="match status" value="1"/>
</dbReference>
<gene>
    <name evidence="1" type="ORF">MED217_00105</name>
</gene>
<dbReference type="RefSeq" id="WP_009778416.1">
    <property type="nucleotide sequence ID" value="NZ_CH672395.1"/>
</dbReference>
<dbReference type="STRING" id="398720.MED217_00105"/>